<evidence type="ECO:0000259" key="3">
    <source>
        <dbReference type="Pfam" id="PF16326"/>
    </source>
</evidence>
<organism evidence="4">
    <name type="scientific">marine metagenome</name>
    <dbReference type="NCBI Taxonomy" id="408172"/>
    <lineage>
        <taxon>unclassified sequences</taxon>
        <taxon>metagenomes</taxon>
        <taxon>ecological metagenomes</taxon>
    </lineage>
</organism>
<dbReference type="Gene3D" id="1.10.287.380">
    <property type="entry name" value="Valyl-tRNA synthetase, C-terminal domain"/>
    <property type="match status" value="1"/>
</dbReference>
<proteinExistence type="predicted"/>
<keyword evidence="1" id="KW-0547">Nucleotide-binding</keyword>
<reference evidence="4" key="1">
    <citation type="submission" date="2018-05" db="EMBL/GenBank/DDBJ databases">
        <authorList>
            <person name="Lanie J.A."/>
            <person name="Ng W.-L."/>
            <person name="Kazmierczak K.M."/>
            <person name="Andrzejewski T.M."/>
            <person name="Davidsen T.M."/>
            <person name="Wayne K.J."/>
            <person name="Tettelin H."/>
            <person name="Glass J.I."/>
            <person name="Rusch D."/>
            <person name="Podicherti R."/>
            <person name="Tsui H.-C.T."/>
            <person name="Winkler M.E."/>
        </authorList>
    </citation>
    <scope>NUCLEOTIDE SEQUENCE</scope>
</reference>
<evidence type="ECO:0000313" key="4">
    <source>
        <dbReference type="EMBL" id="SVC37847.1"/>
    </source>
</evidence>
<keyword evidence="2" id="KW-0067">ATP-binding</keyword>
<dbReference type="AlphaFoldDB" id="A0A382LRB7"/>
<dbReference type="GO" id="GO:0005524">
    <property type="term" value="F:ATP binding"/>
    <property type="evidence" value="ECO:0007669"/>
    <property type="project" value="UniProtKB-KW"/>
</dbReference>
<evidence type="ECO:0000256" key="1">
    <source>
        <dbReference type="ARBA" id="ARBA00022741"/>
    </source>
</evidence>
<dbReference type="EMBL" id="UINC01088002">
    <property type="protein sequence ID" value="SVC37847.1"/>
    <property type="molecule type" value="Genomic_DNA"/>
</dbReference>
<sequence>EREIKEVEATMSAPGFYNNRDAAKPVVDRHQNLMWEVGDLMEQWETLQQVGEETEPQP</sequence>
<feature type="non-terminal residue" evidence="4">
    <location>
        <position position="1"/>
    </location>
</feature>
<protein>
    <recommendedName>
        <fullName evidence="3">ABC transporter Uup C-terminal domain-containing protein</fullName>
    </recommendedName>
</protein>
<dbReference type="GO" id="GO:0003677">
    <property type="term" value="F:DNA binding"/>
    <property type="evidence" value="ECO:0007669"/>
    <property type="project" value="InterPro"/>
</dbReference>
<dbReference type="InterPro" id="IPR032524">
    <property type="entry name" value="ABC_tran_C"/>
</dbReference>
<dbReference type="InterPro" id="IPR037118">
    <property type="entry name" value="Val-tRNA_synth_C_sf"/>
</dbReference>
<dbReference type="Pfam" id="PF16326">
    <property type="entry name" value="ABC_tran_CTD"/>
    <property type="match status" value="1"/>
</dbReference>
<gene>
    <name evidence="4" type="ORF">METZ01_LOCUS290701</name>
</gene>
<name>A0A382LRB7_9ZZZZ</name>
<accession>A0A382LRB7</accession>
<feature type="domain" description="ABC transporter Uup C-terminal" evidence="3">
    <location>
        <begin position="1"/>
        <end position="48"/>
    </location>
</feature>
<evidence type="ECO:0000256" key="2">
    <source>
        <dbReference type="ARBA" id="ARBA00022840"/>
    </source>
</evidence>